<name>A0A641AB08_STAAU</name>
<feature type="binding site" evidence="17">
    <location>
        <position position="178"/>
    </location>
    <ligand>
        <name>Zn(2+)</name>
        <dbReference type="ChEBI" id="CHEBI:29105"/>
    </ligand>
</feature>
<dbReference type="PANTHER" id="PTHR43622">
    <property type="entry name" value="3-DEHYDROQUINATE SYNTHASE"/>
    <property type="match status" value="1"/>
</dbReference>
<comment type="subcellular location">
    <subcellularLocation>
        <location evidence="3 17">Cytoplasm</location>
    </subcellularLocation>
</comment>
<comment type="function">
    <text evidence="17">Catalyzes the conversion of 3-deoxy-D-arabino-heptulosonate 7-phosphate (DAHP) to dehydroquinate (DHQ).</text>
</comment>
<dbReference type="GO" id="GO:0000166">
    <property type="term" value="F:nucleotide binding"/>
    <property type="evidence" value="ECO:0007669"/>
    <property type="project" value="UniProtKB-KW"/>
</dbReference>
<evidence type="ECO:0000256" key="2">
    <source>
        <dbReference type="ARBA" id="ARBA00001911"/>
    </source>
</evidence>
<gene>
    <name evidence="17" type="primary">aroB</name>
    <name evidence="20" type="ORF">D7S40_03060</name>
</gene>
<feature type="binding site" evidence="17">
    <location>
        <position position="256"/>
    </location>
    <ligand>
        <name>Zn(2+)</name>
        <dbReference type="ChEBI" id="CHEBI:29105"/>
    </ligand>
</feature>
<dbReference type="Gene3D" id="1.20.1090.10">
    <property type="entry name" value="Dehydroquinate synthase-like - alpha domain"/>
    <property type="match status" value="1"/>
</dbReference>
<dbReference type="GO" id="GO:0046872">
    <property type="term" value="F:metal ion binding"/>
    <property type="evidence" value="ECO:0007669"/>
    <property type="project" value="UniProtKB-KW"/>
</dbReference>
<accession>A0A641AB08</accession>
<comment type="caution">
    <text evidence="17">Lacks conserved residue(s) required for the propagation of feature annotation.</text>
</comment>
<dbReference type="SUPFAM" id="SSF56796">
    <property type="entry name" value="Dehydroquinate synthase-like"/>
    <property type="match status" value="1"/>
</dbReference>
<keyword evidence="11 17" id="KW-0547">Nucleotide-binding</keyword>
<dbReference type="AlphaFoldDB" id="A0A641AB08"/>
<reference evidence="20" key="1">
    <citation type="submission" date="2018-09" db="EMBL/GenBank/DDBJ databases">
        <title>The microbial basis of impaired wound healing: differential roles for pathogens, 'bystanders', and strain-level diversification in clinical outcomes.</title>
        <authorList>
            <person name="Kalan L.R."/>
            <person name="Meisel J.S."/>
            <person name="Loesche M.A."/>
            <person name="Horwinski J."/>
            <person name="Soaita I."/>
            <person name="Chen X."/>
            <person name="Gardner S.E."/>
            <person name="Grice E.A."/>
        </authorList>
    </citation>
    <scope>NUCLEOTIDE SEQUENCE</scope>
    <source>
        <strain evidence="20">LK35</strain>
    </source>
</reference>
<comment type="pathway">
    <text evidence="4 17">Metabolic intermediate biosynthesis; chorismate biosynthesis; chorismate from D-erythrose 4-phosphate and phosphoenolpyruvate: step 2/7.</text>
</comment>
<feature type="binding site" evidence="17">
    <location>
        <position position="136"/>
    </location>
    <ligand>
        <name>NAD(+)</name>
        <dbReference type="ChEBI" id="CHEBI:57540"/>
    </ligand>
</feature>
<evidence type="ECO:0000256" key="3">
    <source>
        <dbReference type="ARBA" id="ARBA00004496"/>
    </source>
</evidence>
<evidence type="ECO:0000256" key="17">
    <source>
        <dbReference type="HAMAP-Rule" id="MF_00110"/>
    </source>
</evidence>
<dbReference type="Gene3D" id="3.40.50.1970">
    <property type="match status" value="1"/>
</dbReference>
<keyword evidence="13 17" id="KW-0520">NAD</keyword>
<evidence type="ECO:0000256" key="5">
    <source>
        <dbReference type="ARBA" id="ARBA00005412"/>
    </source>
</evidence>
<evidence type="ECO:0000256" key="8">
    <source>
        <dbReference type="ARBA" id="ARBA00022490"/>
    </source>
</evidence>
<dbReference type="GO" id="GO:0003856">
    <property type="term" value="F:3-dehydroquinate synthase activity"/>
    <property type="evidence" value="ECO:0007669"/>
    <property type="project" value="UniProtKB-UniRule"/>
</dbReference>
<dbReference type="GO" id="GO:0005737">
    <property type="term" value="C:cytoplasm"/>
    <property type="evidence" value="ECO:0007669"/>
    <property type="project" value="UniProtKB-SubCell"/>
</dbReference>
<feature type="binding site" evidence="17">
    <location>
        <position position="242"/>
    </location>
    <ligand>
        <name>Zn(2+)</name>
        <dbReference type="ChEBI" id="CHEBI:29105"/>
    </ligand>
</feature>
<dbReference type="Pfam" id="PF24621">
    <property type="entry name" value="DHQS_C"/>
    <property type="match status" value="1"/>
</dbReference>
<dbReference type="OMA" id="IAIGMRM"/>
<feature type="binding site" evidence="17">
    <location>
        <begin position="124"/>
        <end position="125"/>
    </location>
    <ligand>
        <name>NAD(+)</name>
        <dbReference type="ChEBI" id="CHEBI:57540"/>
    </ligand>
</feature>
<evidence type="ECO:0000313" key="20">
    <source>
        <dbReference type="EMBL" id="KAA1274839.1"/>
    </source>
</evidence>
<dbReference type="Pfam" id="PF01761">
    <property type="entry name" value="DHQ_synthase"/>
    <property type="match status" value="1"/>
</dbReference>
<keyword evidence="16 17" id="KW-0170">Cobalt</keyword>
<dbReference type="InterPro" id="IPR030960">
    <property type="entry name" value="DHQS/DOIS_N"/>
</dbReference>
<dbReference type="PIRSF" id="PIRSF001455">
    <property type="entry name" value="DHQ_synth"/>
    <property type="match status" value="1"/>
</dbReference>
<comment type="caution">
    <text evidence="20">The sequence shown here is derived from an EMBL/GenBank/DDBJ whole genome shotgun (WGS) entry which is preliminary data.</text>
</comment>
<evidence type="ECO:0000256" key="11">
    <source>
        <dbReference type="ARBA" id="ARBA00022741"/>
    </source>
</evidence>
<comment type="catalytic activity">
    <reaction evidence="1 17">
        <text>7-phospho-2-dehydro-3-deoxy-D-arabino-heptonate = 3-dehydroquinate + phosphate</text>
        <dbReference type="Rhea" id="RHEA:21968"/>
        <dbReference type="ChEBI" id="CHEBI:32364"/>
        <dbReference type="ChEBI" id="CHEBI:43474"/>
        <dbReference type="ChEBI" id="CHEBI:58394"/>
        <dbReference type="EC" id="4.2.3.4"/>
    </reaction>
</comment>
<evidence type="ECO:0000259" key="18">
    <source>
        <dbReference type="Pfam" id="PF01761"/>
    </source>
</evidence>
<evidence type="ECO:0000256" key="12">
    <source>
        <dbReference type="ARBA" id="ARBA00022833"/>
    </source>
</evidence>
<comment type="cofactor">
    <cofactor evidence="17">
        <name>Co(2+)</name>
        <dbReference type="ChEBI" id="CHEBI:48828"/>
    </cofactor>
    <cofactor evidence="17">
        <name>Zn(2+)</name>
        <dbReference type="ChEBI" id="CHEBI:29105"/>
    </cofactor>
    <text evidence="17">Binds 1 divalent metal cation per subunit. Can use either Co(2+) or Zn(2+).</text>
</comment>
<evidence type="ECO:0000256" key="14">
    <source>
        <dbReference type="ARBA" id="ARBA00023141"/>
    </source>
</evidence>
<dbReference type="GO" id="GO:0008652">
    <property type="term" value="P:amino acid biosynthetic process"/>
    <property type="evidence" value="ECO:0007669"/>
    <property type="project" value="UniProtKB-KW"/>
</dbReference>
<dbReference type="InterPro" id="IPR016037">
    <property type="entry name" value="DHQ_synth_AroB"/>
</dbReference>
<evidence type="ECO:0000256" key="7">
    <source>
        <dbReference type="ARBA" id="ARBA00017684"/>
    </source>
</evidence>
<dbReference type="InterPro" id="IPR050071">
    <property type="entry name" value="Dehydroquinate_synthase"/>
</dbReference>
<keyword evidence="14 17" id="KW-0057">Aromatic amino acid biosynthesis</keyword>
<organism evidence="20">
    <name type="scientific">Staphylococcus aureus</name>
    <dbReference type="NCBI Taxonomy" id="1280"/>
    <lineage>
        <taxon>Bacteria</taxon>
        <taxon>Bacillati</taxon>
        <taxon>Bacillota</taxon>
        <taxon>Bacilli</taxon>
        <taxon>Bacillales</taxon>
        <taxon>Staphylococcaceae</taxon>
        <taxon>Staphylococcus</taxon>
    </lineage>
</organism>
<sequence length="354" mass="40399">MKLQTTYPSNNYPIYVERGAIDHISTYIDQFDQSFILIDEYVNQYFANKFDDILSYENVHKVIIPAGEKTKTFHQYQETLEYILSHHVTRNTAIIAVGGGATGDFAGFVAATLLRGVHFIQVPTTILAHDSSVGGKVGINSKQGKNLIGAFYRPTAVIYDLDFLKTLPFEQILSGYAEVYKHALLNGESTTQEIEQHFKDREILQSLNGMDKYIAKGIETKLDIVVADEKEQGVRKFLNLGHTFGHAVEYYHKIPHGHAVMVGIIYQFIVANALFDSKHEINHYIQYLIQLGYPLDMITDLDFETLYEYMLSDKKNDKQGVQMVLIRQFGDIVVQHVDQLTLQHACEQLKTYFK</sequence>
<keyword evidence="8 17" id="KW-0963">Cytoplasm</keyword>
<dbReference type="GO" id="GO:0009423">
    <property type="term" value="P:chorismate biosynthetic process"/>
    <property type="evidence" value="ECO:0007669"/>
    <property type="project" value="UniProtKB-UniRule"/>
</dbReference>
<feature type="binding site" evidence="17">
    <location>
        <position position="145"/>
    </location>
    <ligand>
        <name>NAD(+)</name>
        <dbReference type="ChEBI" id="CHEBI:57540"/>
    </ligand>
</feature>
<feature type="binding site" evidence="17">
    <location>
        <begin position="100"/>
        <end position="104"/>
    </location>
    <ligand>
        <name>NAD(+)</name>
        <dbReference type="ChEBI" id="CHEBI:57540"/>
    </ligand>
</feature>
<keyword evidence="12 17" id="KW-0862">Zinc</keyword>
<dbReference type="PANTHER" id="PTHR43622:SF7">
    <property type="entry name" value="3-DEHYDROQUINATE SYNTHASE, CHLOROPLASTIC"/>
    <property type="match status" value="1"/>
</dbReference>
<dbReference type="SMR" id="A0A641AB08"/>
<dbReference type="HAMAP" id="MF_00110">
    <property type="entry name" value="DHQ_synthase"/>
    <property type="match status" value="1"/>
</dbReference>
<protein>
    <recommendedName>
        <fullName evidence="7 17">3-dehydroquinate synthase</fullName>
        <shortName evidence="17">DHQS</shortName>
        <ecNumber evidence="6 17">4.2.3.4</ecNumber>
    </recommendedName>
</protein>
<dbReference type="InterPro" id="IPR030963">
    <property type="entry name" value="DHQ_synth_fam"/>
</dbReference>
<keyword evidence="10 17" id="KW-0479">Metal-binding</keyword>
<dbReference type="GO" id="GO:0009073">
    <property type="term" value="P:aromatic amino acid family biosynthetic process"/>
    <property type="evidence" value="ECO:0007669"/>
    <property type="project" value="UniProtKB-KW"/>
</dbReference>
<comment type="similarity">
    <text evidence="5 17">Belongs to the sugar phosphate cyclases superfamily. Dehydroquinate synthase family.</text>
</comment>
<dbReference type="EC" id="4.2.3.4" evidence="6 17"/>
<evidence type="ECO:0000256" key="16">
    <source>
        <dbReference type="ARBA" id="ARBA00023285"/>
    </source>
</evidence>
<evidence type="ECO:0000256" key="10">
    <source>
        <dbReference type="ARBA" id="ARBA00022723"/>
    </source>
</evidence>
<keyword evidence="15 17" id="KW-0456">Lyase</keyword>
<evidence type="ECO:0000256" key="13">
    <source>
        <dbReference type="ARBA" id="ARBA00023027"/>
    </source>
</evidence>
<feature type="binding site" evidence="17">
    <location>
        <begin position="163"/>
        <end position="166"/>
    </location>
    <ligand>
        <name>NAD(+)</name>
        <dbReference type="ChEBI" id="CHEBI:57540"/>
    </ligand>
</feature>
<evidence type="ECO:0000259" key="19">
    <source>
        <dbReference type="Pfam" id="PF24621"/>
    </source>
</evidence>
<proteinExistence type="inferred from homology"/>
<dbReference type="EMBL" id="RAQZ01000001">
    <property type="protein sequence ID" value="KAA1274839.1"/>
    <property type="molecule type" value="Genomic_DNA"/>
</dbReference>
<dbReference type="CDD" id="cd08169">
    <property type="entry name" value="DHQ-like"/>
    <property type="match status" value="1"/>
</dbReference>
<dbReference type="NCBIfam" id="TIGR01357">
    <property type="entry name" value="aroB"/>
    <property type="match status" value="1"/>
</dbReference>
<dbReference type="FunFam" id="3.40.50.1970:FF:000019">
    <property type="entry name" value="3-dehydroquinate synthase"/>
    <property type="match status" value="1"/>
</dbReference>
<dbReference type="UniPathway" id="UPA00053">
    <property type="reaction ID" value="UER00085"/>
</dbReference>
<feature type="domain" description="3-dehydroquinate synthase N-terminal" evidence="18">
    <location>
        <begin position="62"/>
        <end position="172"/>
    </location>
</feature>
<comment type="cofactor">
    <cofactor evidence="2 17">
        <name>NAD(+)</name>
        <dbReference type="ChEBI" id="CHEBI:57540"/>
    </cofactor>
</comment>
<dbReference type="RefSeq" id="WP_000776341.1">
    <property type="nucleotide sequence ID" value="NZ_AP015012.1"/>
</dbReference>
<feature type="domain" description="3-dehydroquinate synthase C-terminal" evidence="19">
    <location>
        <begin position="175"/>
        <end position="316"/>
    </location>
</feature>
<evidence type="ECO:0000256" key="9">
    <source>
        <dbReference type="ARBA" id="ARBA00022605"/>
    </source>
</evidence>
<evidence type="ECO:0000256" key="1">
    <source>
        <dbReference type="ARBA" id="ARBA00001393"/>
    </source>
</evidence>
<evidence type="ECO:0000256" key="15">
    <source>
        <dbReference type="ARBA" id="ARBA00023239"/>
    </source>
</evidence>
<keyword evidence="9 17" id="KW-0028">Amino-acid biosynthesis</keyword>
<evidence type="ECO:0000256" key="6">
    <source>
        <dbReference type="ARBA" id="ARBA00013031"/>
    </source>
</evidence>
<evidence type="ECO:0000256" key="4">
    <source>
        <dbReference type="ARBA" id="ARBA00004661"/>
    </source>
</evidence>
<dbReference type="InterPro" id="IPR056179">
    <property type="entry name" value="DHQS_C"/>
</dbReference>